<evidence type="ECO:0000313" key="4">
    <source>
        <dbReference type="Proteomes" id="UP000247702"/>
    </source>
</evidence>
<dbReference type="EMBL" id="BLAL01000054">
    <property type="protein sequence ID" value="GES81445.1"/>
    <property type="molecule type" value="Genomic_DNA"/>
</dbReference>
<feature type="compositionally biased region" description="Polar residues" evidence="1">
    <location>
        <begin position="191"/>
        <end position="220"/>
    </location>
</feature>
<feature type="compositionally biased region" description="Basic and acidic residues" evidence="1">
    <location>
        <begin position="230"/>
        <end position="253"/>
    </location>
</feature>
<evidence type="ECO:0000256" key="1">
    <source>
        <dbReference type="SAM" id="MobiDB-lite"/>
    </source>
</evidence>
<protein>
    <submittedName>
        <fullName evidence="2">Uncharacterized protein</fullName>
    </submittedName>
</protein>
<accession>A0A2Z6S6D1</accession>
<feature type="compositionally biased region" description="Polar residues" evidence="1">
    <location>
        <begin position="116"/>
        <end position="129"/>
    </location>
</feature>
<dbReference type="Proteomes" id="UP000615446">
    <property type="component" value="Unassembled WGS sequence"/>
</dbReference>
<name>A0A2Z6S6D1_9GLOM</name>
<dbReference type="OrthoDB" id="2438256at2759"/>
<proteinExistence type="predicted"/>
<reference evidence="3" key="2">
    <citation type="submission" date="2019-10" db="EMBL/GenBank/DDBJ databases">
        <title>Conservation and host-specific expression of non-tandemly repeated heterogenous ribosome RNA gene in arbuscular mycorrhizal fungi.</title>
        <authorList>
            <person name="Maeda T."/>
            <person name="Kobayashi Y."/>
            <person name="Nakagawa T."/>
            <person name="Ezawa T."/>
            <person name="Yamaguchi K."/>
            <person name="Bino T."/>
            <person name="Nishimoto Y."/>
            <person name="Shigenobu S."/>
            <person name="Kawaguchi M."/>
        </authorList>
    </citation>
    <scope>NUCLEOTIDE SEQUENCE</scope>
    <source>
        <strain evidence="3">HR1</strain>
    </source>
</reference>
<keyword evidence="4" id="KW-1185">Reference proteome</keyword>
<evidence type="ECO:0000313" key="2">
    <source>
        <dbReference type="EMBL" id="GBB99776.1"/>
    </source>
</evidence>
<evidence type="ECO:0000313" key="3">
    <source>
        <dbReference type="EMBL" id="GES81445.1"/>
    </source>
</evidence>
<sequence>MSVMPSGNNRSRIIVLSDDIKHLDLSEEEQEAFRKAKSQVLTHSRLGALAGALAGGYFSRLKKYTLGLSLTLCVGSMVMGGQIGFFTGTAAGIRTIKSLPNSQRIFEAIKNAHFQNIPQNRKQSQNQEQGGDEESSALSDEFIPDNRDLGDTGDEQQSSWNYGSPPRQHQQQSSSQHDDNNSSSWDKIRAKNSSSSSTWDKIRQNNNSAQQQQKPTFNNDDSNESIPPRTRGDFENIPRTREDFEELRNEGKIRTNQYGDIEIIN</sequence>
<reference evidence="2 4" key="1">
    <citation type="submission" date="2017-11" db="EMBL/GenBank/DDBJ databases">
        <title>The genome of Rhizophagus clarus HR1 reveals common genetic basis of auxotrophy among arbuscular mycorrhizal fungi.</title>
        <authorList>
            <person name="Kobayashi Y."/>
        </authorList>
    </citation>
    <scope>NUCLEOTIDE SEQUENCE [LARGE SCALE GENOMIC DNA]</scope>
    <source>
        <strain evidence="2 4">HR1</strain>
    </source>
</reference>
<dbReference type="AlphaFoldDB" id="A0A2Z6S6D1"/>
<dbReference type="EMBL" id="BEXD01002924">
    <property type="protein sequence ID" value="GBB99776.1"/>
    <property type="molecule type" value="Genomic_DNA"/>
</dbReference>
<organism evidence="2 4">
    <name type="scientific">Rhizophagus clarus</name>
    <dbReference type="NCBI Taxonomy" id="94130"/>
    <lineage>
        <taxon>Eukaryota</taxon>
        <taxon>Fungi</taxon>
        <taxon>Fungi incertae sedis</taxon>
        <taxon>Mucoromycota</taxon>
        <taxon>Glomeromycotina</taxon>
        <taxon>Glomeromycetes</taxon>
        <taxon>Glomerales</taxon>
        <taxon>Glomeraceae</taxon>
        <taxon>Rhizophagus</taxon>
    </lineage>
</organism>
<dbReference type="Proteomes" id="UP000247702">
    <property type="component" value="Unassembled WGS sequence"/>
</dbReference>
<feature type="region of interest" description="Disordered" evidence="1">
    <location>
        <begin position="116"/>
        <end position="265"/>
    </location>
</feature>
<gene>
    <name evidence="3" type="ORF">RCL2_000868900</name>
    <name evidence="2" type="ORF">RclHR1_03630004</name>
</gene>
<comment type="caution">
    <text evidence="2">The sequence shown here is derived from an EMBL/GenBank/DDBJ whole genome shotgun (WGS) entry which is preliminary data.</text>
</comment>